<feature type="coiled-coil region" evidence="6">
    <location>
        <begin position="350"/>
        <end position="391"/>
    </location>
</feature>
<dbReference type="EMBL" id="CP002568">
    <property type="protein sequence ID" value="ADZ72330.1"/>
    <property type="molecule type" value="Genomic_DNA"/>
</dbReference>
<evidence type="ECO:0000256" key="4">
    <source>
        <dbReference type="ARBA" id="ARBA00022989"/>
    </source>
</evidence>
<gene>
    <name evidence="9" type="ordered locus">SL003B_3910</name>
</gene>
<name>F2J5G0_POLGS</name>
<accession>F2J5G0</accession>
<dbReference type="PANTHER" id="PTHR32309:SF13">
    <property type="entry name" value="FERRIC ENTEROBACTIN TRANSPORT PROTEIN FEPE"/>
    <property type="match status" value="1"/>
</dbReference>
<dbReference type="Proteomes" id="UP000008130">
    <property type="component" value="Chromosome"/>
</dbReference>
<dbReference type="AlphaFoldDB" id="F2J5G0"/>
<feature type="domain" description="Polysaccharide chain length determinant N-terminal" evidence="7">
    <location>
        <begin position="2"/>
        <end position="94"/>
    </location>
</feature>
<dbReference type="HOGENOM" id="CLU_009912_2_0_5"/>
<reference evidence="9 10" key="1">
    <citation type="journal article" date="2011" name="J. Bacteriol.">
        <title>Complete genome sequence of Polymorphum gilvum SL003B-26A1T, a crude oil-degrading bacterium from oil-polluted saline soil.</title>
        <authorList>
            <person name="Li S.G."/>
            <person name="Tang Y.Q."/>
            <person name="Nie Y."/>
            <person name="Cai M."/>
            <person name="Wu X.L."/>
        </authorList>
    </citation>
    <scope>NUCLEOTIDE SEQUENCE [LARGE SCALE GENOMIC DNA]</scope>
    <source>
        <strain evidence="10">LMG 25793 / CGMCC 1.9160 / SL003B-26A1</strain>
    </source>
</reference>
<dbReference type="GO" id="GO:0005886">
    <property type="term" value="C:plasma membrane"/>
    <property type="evidence" value="ECO:0007669"/>
    <property type="project" value="UniProtKB-SubCell"/>
</dbReference>
<evidence type="ECO:0000313" key="9">
    <source>
        <dbReference type="EMBL" id="ADZ72330.1"/>
    </source>
</evidence>
<dbReference type="RefSeq" id="WP_013654639.1">
    <property type="nucleotide sequence ID" value="NC_015259.1"/>
</dbReference>
<dbReference type="InterPro" id="IPR027417">
    <property type="entry name" value="P-loop_NTPase"/>
</dbReference>
<dbReference type="InterPro" id="IPR032807">
    <property type="entry name" value="GNVR"/>
</dbReference>
<dbReference type="InterPro" id="IPR050445">
    <property type="entry name" value="Bact_polysacc_biosynth/exp"/>
</dbReference>
<keyword evidence="6" id="KW-0175">Coiled coil</keyword>
<dbReference type="Pfam" id="PF13807">
    <property type="entry name" value="GNVR"/>
    <property type="match status" value="1"/>
</dbReference>
<evidence type="ECO:0000256" key="3">
    <source>
        <dbReference type="ARBA" id="ARBA00022692"/>
    </source>
</evidence>
<feature type="domain" description="Tyrosine-protein kinase G-rich" evidence="8">
    <location>
        <begin position="363"/>
        <end position="434"/>
    </location>
</feature>
<keyword evidence="5" id="KW-0472">Membrane</keyword>
<dbReference type="Gene3D" id="3.40.50.300">
    <property type="entry name" value="P-loop containing nucleotide triphosphate hydrolases"/>
    <property type="match status" value="1"/>
</dbReference>
<evidence type="ECO:0000256" key="6">
    <source>
        <dbReference type="SAM" id="Coils"/>
    </source>
</evidence>
<dbReference type="KEGG" id="pgv:SL003B_3910"/>
<proteinExistence type="predicted"/>
<organism evidence="9 10">
    <name type="scientific">Polymorphum gilvum (strain LMG 25793 / CGMCC 1.9160 / SL003B-26A1)</name>
    <dbReference type="NCBI Taxonomy" id="991905"/>
    <lineage>
        <taxon>Bacteria</taxon>
        <taxon>Pseudomonadati</taxon>
        <taxon>Pseudomonadota</taxon>
        <taxon>Alphaproteobacteria</taxon>
        <taxon>Rhodobacterales</taxon>
        <taxon>Paracoccaceae</taxon>
        <taxon>Polymorphum</taxon>
    </lineage>
</organism>
<keyword evidence="4" id="KW-1133">Transmembrane helix</keyword>
<dbReference type="SUPFAM" id="SSF52540">
    <property type="entry name" value="P-loop containing nucleoside triphosphate hydrolases"/>
    <property type="match status" value="1"/>
</dbReference>
<protein>
    <submittedName>
        <fullName evidence="9">Exopolysaccharide polymerization/transport protein</fullName>
    </submittedName>
</protein>
<evidence type="ECO:0000259" key="7">
    <source>
        <dbReference type="Pfam" id="PF02706"/>
    </source>
</evidence>
<dbReference type="InterPro" id="IPR003856">
    <property type="entry name" value="LPS_length_determ_N"/>
</dbReference>
<sequence>MIEISDIPGLLRRRLPWVLAATGACAALAFAYGVLKTPVYRASAELLIEPQSLQIAAADFGARDSSSPLETLDIDSQAYVLLSVPVLDAVARKLDLDADPVLSRPRLLARLLPRLAGSAASEDRRAATIDALRRIVQVNRVERTFVFQIVASHPDRLRAAAIANETASAYLQQTRQARAEGYLRASQSLQAQALSLKVRVEAAEAAVETYRAENGLISTTQRGLVVDQQLQDINTQLTQARVDLEKARTTYDLVRALSPADIEAGAVPQNVSNPVLSSLRVQYARIAEREAQAATTLGANHPEMRELQSQLQNVRRLISDELTRMQRTIRSDFERAQATVLGLEARTDQLKVANSDQGKAQIELRQLESEAASSRNVYDQFLKRARELEEQQDIDTNNSRVLSPAQPPASPTAPSKILLLIAGAIFGFGTASGAIVGLEIVSGRLNSERDLVTWTGAPILTCLPAAPAGPPRRTGPPAPVDPNVRYFALTRIAYALRYSLGEDLPANILILPTSNDVDTLPLSRDIAASLHDMNEEVLFARAAHAPADRPAPRGPLSWFARTPAKGPVEPDRPRRAALPSDTALSRYLTVERVNDRRKYAAPATVTREDQDFLLVDCGPTQTNPILPVLLRNCDAIVLVSQIGKTRLSDLDRTLAYLQPWQDRVIGNVVLEAA</sequence>
<feature type="coiled-coil region" evidence="6">
    <location>
        <begin position="193"/>
        <end position="250"/>
    </location>
</feature>
<dbReference type="PANTHER" id="PTHR32309">
    <property type="entry name" value="TYROSINE-PROTEIN KINASE"/>
    <property type="match status" value="1"/>
</dbReference>
<evidence type="ECO:0000256" key="2">
    <source>
        <dbReference type="ARBA" id="ARBA00022475"/>
    </source>
</evidence>
<dbReference type="GO" id="GO:0004713">
    <property type="term" value="F:protein tyrosine kinase activity"/>
    <property type="evidence" value="ECO:0007669"/>
    <property type="project" value="TreeGrafter"/>
</dbReference>
<dbReference type="eggNOG" id="COG3206">
    <property type="taxonomic scope" value="Bacteria"/>
</dbReference>
<dbReference type="OrthoDB" id="230260at2"/>
<evidence type="ECO:0000256" key="1">
    <source>
        <dbReference type="ARBA" id="ARBA00004651"/>
    </source>
</evidence>
<evidence type="ECO:0000259" key="8">
    <source>
        <dbReference type="Pfam" id="PF13807"/>
    </source>
</evidence>
<keyword evidence="3" id="KW-0812">Transmembrane</keyword>
<dbReference type="Pfam" id="PF02706">
    <property type="entry name" value="Wzz"/>
    <property type="match status" value="1"/>
</dbReference>
<keyword evidence="10" id="KW-1185">Reference proteome</keyword>
<comment type="subcellular location">
    <subcellularLocation>
        <location evidence="1">Cell membrane</location>
        <topology evidence="1">Multi-pass membrane protein</topology>
    </subcellularLocation>
</comment>
<dbReference type="STRING" id="991905.SL003B_3910"/>
<evidence type="ECO:0000256" key="5">
    <source>
        <dbReference type="ARBA" id="ARBA00023136"/>
    </source>
</evidence>
<evidence type="ECO:0000313" key="10">
    <source>
        <dbReference type="Proteomes" id="UP000008130"/>
    </source>
</evidence>
<keyword evidence="2" id="KW-1003">Cell membrane</keyword>